<evidence type="ECO:0000313" key="5">
    <source>
        <dbReference type="EMBL" id="GAI23580.1"/>
    </source>
</evidence>
<dbReference type="GO" id="GO:0006310">
    <property type="term" value="P:DNA recombination"/>
    <property type="evidence" value="ECO:0007669"/>
    <property type="project" value="UniProtKB-KW"/>
</dbReference>
<dbReference type="EMBL" id="BARV01018782">
    <property type="protein sequence ID" value="GAI23580.1"/>
    <property type="molecule type" value="Genomic_DNA"/>
</dbReference>
<dbReference type="SUPFAM" id="SSF56349">
    <property type="entry name" value="DNA breaking-rejoining enzymes"/>
    <property type="match status" value="1"/>
</dbReference>
<feature type="domain" description="Core-binding (CB)" evidence="4">
    <location>
        <begin position="1"/>
        <end position="76"/>
    </location>
</feature>
<dbReference type="InterPro" id="IPR010998">
    <property type="entry name" value="Integrase_recombinase_N"/>
</dbReference>
<reference evidence="5" key="1">
    <citation type="journal article" date="2014" name="Front. Microbiol.">
        <title>High frequency of phylogenetically diverse reductive dehalogenase-homologous genes in deep subseafloor sedimentary metagenomes.</title>
        <authorList>
            <person name="Kawai M."/>
            <person name="Futagami T."/>
            <person name="Toyoda A."/>
            <person name="Takaki Y."/>
            <person name="Nishi S."/>
            <person name="Hori S."/>
            <person name="Arai W."/>
            <person name="Tsubouchi T."/>
            <person name="Morono Y."/>
            <person name="Uchiyama I."/>
            <person name="Ito T."/>
            <person name="Fujiyama A."/>
            <person name="Inagaki F."/>
            <person name="Takami H."/>
        </authorList>
    </citation>
    <scope>NUCLEOTIDE SEQUENCE</scope>
    <source>
        <strain evidence="5">Expedition CK06-06</strain>
    </source>
</reference>
<dbReference type="PANTHER" id="PTHR30349">
    <property type="entry name" value="PHAGE INTEGRASE-RELATED"/>
    <property type="match status" value="1"/>
</dbReference>
<gene>
    <name evidence="5" type="ORF">S06H3_31693</name>
</gene>
<dbReference type="Gene3D" id="1.10.443.10">
    <property type="entry name" value="Intergrase catalytic core"/>
    <property type="match status" value="1"/>
</dbReference>
<dbReference type="GO" id="GO:0003677">
    <property type="term" value="F:DNA binding"/>
    <property type="evidence" value="ECO:0007669"/>
    <property type="project" value="UniProtKB-KW"/>
</dbReference>
<keyword evidence="2" id="KW-0233">DNA recombination</keyword>
<dbReference type="InterPro" id="IPR044068">
    <property type="entry name" value="CB"/>
</dbReference>
<dbReference type="CDD" id="cd00397">
    <property type="entry name" value="DNA_BRE_C"/>
    <property type="match status" value="1"/>
</dbReference>
<dbReference type="InterPro" id="IPR002104">
    <property type="entry name" value="Integrase_catalytic"/>
</dbReference>
<evidence type="ECO:0008006" key="6">
    <source>
        <dbReference type="Google" id="ProtNLM"/>
    </source>
</evidence>
<dbReference type="PANTHER" id="PTHR30349:SF41">
    <property type="entry name" value="INTEGRASE_RECOMBINASE PROTEIN MJ0367-RELATED"/>
    <property type="match status" value="1"/>
</dbReference>
<evidence type="ECO:0000259" key="4">
    <source>
        <dbReference type="PROSITE" id="PS51900"/>
    </source>
</evidence>
<proteinExistence type="predicted"/>
<dbReference type="Pfam" id="PF00589">
    <property type="entry name" value="Phage_integrase"/>
    <property type="match status" value="1"/>
</dbReference>
<feature type="non-terminal residue" evidence="5">
    <location>
        <position position="264"/>
    </location>
</feature>
<dbReference type="AlphaFoldDB" id="X1N9S5"/>
<keyword evidence="1" id="KW-0238">DNA-binding</keyword>
<protein>
    <recommendedName>
        <fullName evidence="6">Tyr recombinase domain-containing protein</fullName>
    </recommendedName>
</protein>
<accession>X1N9S5</accession>
<evidence type="ECO:0000259" key="3">
    <source>
        <dbReference type="PROSITE" id="PS51898"/>
    </source>
</evidence>
<dbReference type="PROSITE" id="PS51900">
    <property type="entry name" value="CB"/>
    <property type="match status" value="1"/>
</dbReference>
<evidence type="ECO:0000256" key="2">
    <source>
        <dbReference type="ARBA" id="ARBA00023172"/>
    </source>
</evidence>
<sequence length="264" mass="30008">MTQAAIDEFLQSRRARKLSATSIQWYEQRLRPFATSNPDLPKEPGSIEAFLATRHGEPETVHADFRALRALFRFRTERYGVPNPMATIKPPRCPRKVMATLEPGEQLRLLVAAGLDVKAKAIVTLLTDTGIRTSEALRLRRQDIKTRTLVVRGKSGQHEVAMSEETRRLLLTLINDSKDEYVFHGRKGVLSRYDVYKMLRRLYKKAGIPGPKLGGHRLRHAFGKAWLVNGGDLRSLQLLMGHAYISTTEKYCSLNMSDTIEKHE</sequence>
<evidence type="ECO:0000256" key="1">
    <source>
        <dbReference type="ARBA" id="ARBA00023125"/>
    </source>
</evidence>
<comment type="caution">
    <text evidence="5">The sequence shown here is derived from an EMBL/GenBank/DDBJ whole genome shotgun (WGS) entry which is preliminary data.</text>
</comment>
<dbReference type="PROSITE" id="PS51898">
    <property type="entry name" value="TYR_RECOMBINASE"/>
    <property type="match status" value="1"/>
</dbReference>
<dbReference type="InterPro" id="IPR013762">
    <property type="entry name" value="Integrase-like_cat_sf"/>
</dbReference>
<dbReference type="GO" id="GO:0015074">
    <property type="term" value="P:DNA integration"/>
    <property type="evidence" value="ECO:0007669"/>
    <property type="project" value="InterPro"/>
</dbReference>
<dbReference type="InterPro" id="IPR050090">
    <property type="entry name" value="Tyrosine_recombinase_XerCD"/>
</dbReference>
<dbReference type="InterPro" id="IPR011010">
    <property type="entry name" value="DNA_brk_join_enz"/>
</dbReference>
<organism evidence="5">
    <name type="scientific">marine sediment metagenome</name>
    <dbReference type="NCBI Taxonomy" id="412755"/>
    <lineage>
        <taxon>unclassified sequences</taxon>
        <taxon>metagenomes</taxon>
        <taxon>ecological metagenomes</taxon>
    </lineage>
</organism>
<feature type="domain" description="Tyr recombinase" evidence="3">
    <location>
        <begin position="96"/>
        <end position="264"/>
    </location>
</feature>
<dbReference type="Gene3D" id="1.10.150.130">
    <property type="match status" value="1"/>
</dbReference>
<name>X1N9S5_9ZZZZ</name>